<protein>
    <recommendedName>
        <fullName evidence="5">F-box domain-containing protein</fullName>
    </recommendedName>
</protein>
<evidence type="ECO:0000313" key="3">
    <source>
        <dbReference type="Proteomes" id="UP000663832"/>
    </source>
</evidence>
<dbReference type="EMBL" id="CAJNOM010000596">
    <property type="protein sequence ID" value="CAF1515855.1"/>
    <property type="molecule type" value="Genomic_DNA"/>
</dbReference>
<dbReference type="Proteomes" id="UP000663877">
    <property type="component" value="Unassembled WGS sequence"/>
</dbReference>
<dbReference type="OrthoDB" id="10015850at2759"/>
<evidence type="ECO:0008006" key="5">
    <source>
        <dbReference type="Google" id="ProtNLM"/>
    </source>
</evidence>
<dbReference type="EMBL" id="CAJNOI010000282">
    <property type="protein sequence ID" value="CAF1225043.1"/>
    <property type="molecule type" value="Genomic_DNA"/>
</dbReference>
<proteinExistence type="predicted"/>
<organism evidence="1 4">
    <name type="scientific">Adineta steineri</name>
    <dbReference type="NCBI Taxonomy" id="433720"/>
    <lineage>
        <taxon>Eukaryota</taxon>
        <taxon>Metazoa</taxon>
        <taxon>Spiralia</taxon>
        <taxon>Gnathifera</taxon>
        <taxon>Rotifera</taxon>
        <taxon>Eurotatoria</taxon>
        <taxon>Bdelloidea</taxon>
        <taxon>Adinetida</taxon>
        <taxon>Adinetidae</taxon>
        <taxon>Adineta</taxon>
    </lineage>
</organism>
<dbReference type="Gene3D" id="3.80.10.10">
    <property type="entry name" value="Ribonuclease Inhibitor"/>
    <property type="match status" value="1"/>
</dbReference>
<evidence type="ECO:0000313" key="4">
    <source>
        <dbReference type="Proteomes" id="UP000663877"/>
    </source>
</evidence>
<sequence>MATVQVLTDLPNTIFLDIIQYLSPVDRYRSLYNINHTLNAIVCYGTTHISLSKIQSKRDFDYHLEHILPDVITSLRSIKISNDFMFDKEQGDFVTGDRAIMIGVIKKVQAKMNLIAYEKLEEINLENVNAAQLKLISTKLTNIPQLKRLIISFYGTIADISSLIFDSDVIRSKLKTLKLKLTDTSILSSSSSFINILPNLDYLTVNSCRVGNVAVLLQLAPNIKYLNISIWDFPSRAQTYSSEKFALPNLTCLILKVDEIKWSFVEHLLKQCGEKLKHFTFTGMLS</sequence>
<reference evidence="1" key="1">
    <citation type="submission" date="2021-02" db="EMBL/GenBank/DDBJ databases">
        <authorList>
            <person name="Nowell W R."/>
        </authorList>
    </citation>
    <scope>NUCLEOTIDE SEQUENCE</scope>
</reference>
<dbReference type="Proteomes" id="UP000663832">
    <property type="component" value="Unassembled WGS sequence"/>
</dbReference>
<gene>
    <name evidence="1" type="ORF">BJG266_LOCUS28196</name>
    <name evidence="2" type="ORF">QVE165_LOCUS44442</name>
</gene>
<comment type="caution">
    <text evidence="1">The sequence shown here is derived from an EMBL/GenBank/DDBJ whole genome shotgun (WGS) entry which is preliminary data.</text>
</comment>
<dbReference type="InterPro" id="IPR032675">
    <property type="entry name" value="LRR_dom_sf"/>
</dbReference>
<dbReference type="SUPFAM" id="SSF52047">
    <property type="entry name" value="RNI-like"/>
    <property type="match status" value="1"/>
</dbReference>
<keyword evidence="3" id="KW-1185">Reference proteome</keyword>
<accession>A0A814Y5U3</accession>
<name>A0A814Y5U3_9BILA</name>
<dbReference type="AlphaFoldDB" id="A0A814Y5U3"/>
<evidence type="ECO:0000313" key="2">
    <source>
        <dbReference type="EMBL" id="CAF1515855.1"/>
    </source>
</evidence>
<evidence type="ECO:0000313" key="1">
    <source>
        <dbReference type="EMBL" id="CAF1225043.1"/>
    </source>
</evidence>